<evidence type="ECO:0000313" key="11">
    <source>
        <dbReference type="Proteomes" id="UP000177324"/>
    </source>
</evidence>
<comment type="caution">
    <text evidence="10">The sequence shown here is derived from an EMBL/GenBank/DDBJ whole genome shotgun (WGS) entry which is preliminary data.</text>
</comment>
<dbReference type="Pfam" id="PF03840">
    <property type="entry name" value="SecG"/>
    <property type="match status" value="1"/>
</dbReference>
<dbReference type="GO" id="GO:0005886">
    <property type="term" value="C:plasma membrane"/>
    <property type="evidence" value="ECO:0007669"/>
    <property type="project" value="UniProtKB-SubCell"/>
</dbReference>
<dbReference type="InterPro" id="IPR004692">
    <property type="entry name" value="SecG"/>
</dbReference>
<comment type="caution">
    <text evidence="9">Lacks conserved residue(s) required for the propagation of feature annotation.</text>
</comment>
<name>A0A1G1VNB3_9BACT</name>
<dbReference type="AlphaFoldDB" id="A0A1G1VNB3"/>
<organism evidence="10 11">
    <name type="scientific">Candidatus Chisholmbacteria bacterium RIFCSPHIGHO2_01_FULL_48_12</name>
    <dbReference type="NCBI Taxonomy" id="1797589"/>
    <lineage>
        <taxon>Bacteria</taxon>
        <taxon>Candidatus Chisholmiibacteriota</taxon>
    </lineage>
</organism>
<dbReference type="EMBL" id="MHCH01000037">
    <property type="protein sequence ID" value="OGY16890.1"/>
    <property type="molecule type" value="Genomic_DNA"/>
</dbReference>
<reference evidence="10 11" key="1">
    <citation type="journal article" date="2016" name="Nat. Commun.">
        <title>Thousands of microbial genomes shed light on interconnected biogeochemical processes in an aquifer system.</title>
        <authorList>
            <person name="Anantharaman K."/>
            <person name="Brown C.T."/>
            <person name="Hug L.A."/>
            <person name="Sharon I."/>
            <person name="Castelle C.J."/>
            <person name="Probst A.J."/>
            <person name="Thomas B.C."/>
            <person name="Singh A."/>
            <person name="Wilkins M.J."/>
            <person name="Karaoz U."/>
            <person name="Brodie E.L."/>
            <person name="Williams K.H."/>
            <person name="Hubbard S.S."/>
            <person name="Banfield J.F."/>
        </authorList>
    </citation>
    <scope>NUCLEOTIDE SEQUENCE [LARGE SCALE GENOMIC DNA]</scope>
</reference>
<protein>
    <recommendedName>
        <fullName evidence="9">Protein-export membrane protein SecG</fullName>
    </recommendedName>
</protein>
<proteinExistence type="inferred from homology"/>
<evidence type="ECO:0000256" key="5">
    <source>
        <dbReference type="ARBA" id="ARBA00022927"/>
    </source>
</evidence>
<comment type="similarity">
    <text evidence="2 9">Belongs to the SecG family.</text>
</comment>
<dbReference type="Proteomes" id="UP000177324">
    <property type="component" value="Unassembled WGS sequence"/>
</dbReference>
<evidence type="ECO:0000256" key="8">
    <source>
        <dbReference type="ARBA" id="ARBA00023136"/>
    </source>
</evidence>
<evidence type="ECO:0000256" key="9">
    <source>
        <dbReference type="RuleBase" id="RU365087"/>
    </source>
</evidence>
<evidence type="ECO:0000256" key="1">
    <source>
        <dbReference type="ARBA" id="ARBA00004141"/>
    </source>
</evidence>
<dbReference type="GO" id="GO:0009306">
    <property type="term" value="P:protein secretion"/>
    <property type="evidence" value="ECO:0007669"/>
    <property type="project" value="UniProtKB-UniRule"/>
</dbReference>
<keyword evidence="7 9" id="KW-0811">Translocation</keyword>
<keyword evidence="5 9" id="KW-0653">Protein transport</keyword>
<keyword evidence="3 9" id="KW-0813">Transport</keyword>
<feature type="transmembrane region" description="Helical" evidence="9">
    <location>
        <begin position="49"/>
        <end position="70"/>
    </location>
</feature>
<keyword evidence="9" id="KW-1003">Cell membrane</keyword>
<evidence type="ECO:0000256" key="7">
    <source>
        <dbReference type="ARBA" id="ARBA00023010"/>
    </source>
</evidence>
<accession>A0A1G1VNB3</accession>
<gene>
    <name evidence="10" type="ORF">A2784_03025</name>
</gene>
<evidence type="ECO:0000313" key="10">
    <source>
        <dbReference type="EMBL" id="OGY16890.1"/>
    </source>
</evidence>
<evidence type="ECO:0000256" key="4">
    <source>
        <dbReference type="ARBA" id="ARBA00022692"/>
    </source>
</evidence>
<evidence type="ECO:0000256" key="2">
    <source>
        <dbReference type="ARBA" id="ARBA00008445"/>
    </source>
</evidence>
<evidence type="ECO:0000256" key="3">
    <source>
        <dbReference type="ARBA" id="ARBA00022448"/>
    </source>
</evidence>
<dbReference type="GO" id="GO:0015450">
    <property type="term" value="F:protein-transporting ATPase activity"/>
    <property type="evidence" value="ECO:0007669"/>
    <property type="project" value="UniProtKB-UniRule"/>
</dbReference>
<keyword evidence="4 9" id="KW-0812">Transmembrane</keyword>
<comment type="subcellular location">
    <subcellularLocation>
        <location evidence="9">Cell membrane</location>
        <topology evidence="9">Multi-pass membrane protein</topology>
    </subcellularLocation>
    <subcellularLocation>
        <location evidence="1">Membrane</location>
        <topology evidence="1">Multi-pass membrane protein</topology>
    </subcellularLocation>
</comment>
<evidence type="ECO:0000256" key="6">
    <source>
        <dbReference type="ARBA" id="ARBA00022989"/>
    </source>
</evidence>
<dbReference type="STRING" id="1797589.A2784_03025"/>
<keyword evidence="8 9" id="KW-0472">Membrane</keyword>
<keyword evidence="6 9" id="KW-1133">Transmembrane helix</keyword>
<dbReference type="NCBIfam" id="TIGR00810">
    <property type="entry name" value="secG"/>
    <property type="match status" value="1"/>
</dbReference>
<sequence length="71" mass="7373">MVLIILQAITSLLLATAILLQARGTGLSSTAWGGAGSAGWRTKRGAEKFLFSATLVLSLLFLLLSLVSALV</sequence>
<comment type="function">
    <text evidence="9">Involved in protein export. Participates in an early event of protein translocation.</text>
</comment>